<dbReference type="InterPro" id="IPR006084">
    <property type="entry name" value="XPG/Rad2"/>
</dbReference>
<keyword evidence="9" id="KW-0539">Nucleus</keyword>
<keyword evidence="14" id="KW-1185">Reference proteome</keyword>
<dbReference type="Pfam" id="PF00867">
    <property type="entry name" value="XPG_I"/>
    <property type="match status" value="1"/>
</dbReference>
<evidence type="ECO:0000256" key="10">
    <source>
        <dbReference type="SAM" id="MobiDB-lite"/>
    </source>
</evidence>
<evidence type="ECO:0000313" key="13">
    <source>
        <dbReference type="EMBL" id="KIM21835.1"/>
    </source>
</evidence>
<dbReference type="FunFam" id="3.40.50.1010:FF:000002">
    <property type="entry name" value="Exonuclease 1, putative"/>
    <property type="match status" value="1"/>
</dbReference>
<protein>
    <submittedName>
        <fullName evidence="13">Uncharacterized protein</fullName>
    </submittedName>
</protein>
<keyword evidence="6" id="KW-0378">Hydrolase</keyword>
<feature type="compositionally biased region" description="Basic and acidic residues" evidence="10">
    <location>
        <begin position="88"/>
        <end position="101"/>
    </location>
</feature>
<dbReference type="EMBL" id="KN824370">
    <property type="protein sequence ID" value="KIM21835.1"/>
    <property type="molecule type" value="Genomic_DNA"/>
</dbReference>
<evidence type="ECO:0000256" key="5">
    <source>
        <dbReference type="ARBA" id="ARBA00022763"/>
    </source>
</evidence>
<evidence type="ECO:0000256" key="1">
    <source>
        <dbReference type="ARBA" id="ARBA00001946"/>
    </source>
</evidence>
<evidence type="ECO:0000256" key="3">
    <source>
        <dbReference type="ARBA" id="ARBA00022722"/>
    </source>
</evidence>
<dbReference type="Proteomes" id="UP000054097">
    <property type="component" value="Unassembled WGS sequence"/>
</dbReference>
<dbReference type="AlphaFoldDB" id="A0A0C3AB11"/>
<comment type="cofactor">
    <cofactor evidence="1">
        <name>Mg(2+)</name>
        <dbReference type="ChEBI" id="CHEBI:18420"/>
    </cofactor>
</comment>
<reference evidence="14" key="2">
    <citation type="submission" date="2015-01" db="EMBL/GenBank/DDBJ databases">
        <title>Evolutionary Origins and Diversification of the Mycorrhizal Mutualists.</title>
        <authorList>
            <consortium name="DOE Joint Genome Institute"/>
            <consortium name="Mycorrhizal Genomics Consortium"/>
            <person name="Kohler A."/>
            <person name="Kuo A."/>
            <person name="Nagy L.G."/>
            <person name="Floudas D."/>
            <person name="Copeland A."/>
            <person name="Barry K.W."/>
            <person name="Cichocki N."/>
            <person name="Veneault-Fourrey C."/>
            <person name="LaButti K."/>
            <person name="Lindquist E.A."/>
            <person name="Lipzen A."/>
            <person name="Lundell T."/>
            <person name="Morin E."/>
            <person name="Murat C."/>
            <person name="Riley R."/>
            <person name="Ohm R."/>
            <person name="Sun H."/>
            <person name="Tunlid A."/>
            <person name="Henrissat B."/>
            <person name="Grigoriev I.V."/>
            <person name="Hibbett D.S."/>
            <person name="Martin F."/>
        </authorList>
    </citation>
    <scope>NUCLEOTIDE SEQUENCE [LARGE SCALE GENOMIC DNA]</scope>
    <source>
        <strain evidence="14">MAFF 305830</strain>
    </source>
</reference>
<evidence type="ECO:0000259" key="11">
    <source>
        <dbReference type="SMART" id="SM00484"/>
    </source>
</evidence>
<dbReference type="GO" id="GO:0017108">
    <property type="term" value="F:5'-flap endonuclease activity"/>
    <property type="evidence" value="ECO:0007669"/>
    <property type="project" value="TreeGrafter"/>
</dbReference>
<keyword evidence="8" id="KW-0234">DNA repair</keyword>
<reference evidence="13 14" key="1">
    <citation type="submission" date="2014-04" db="EMBL/GenBank/DDBJ databases">
        <authorList>
            <consortium name="DOE Joint Genome Institute"/>
            <person name="Kuo A."/>
            <person name="Zuccaro A."/>
            <person name="Kohler A."/>
            <person name="Nagy L.G."/>
            <person name="Floudas D."/>
            <person name="Copeland A."/>
            <person name="Barry K.W."/>
            <person name="Cichocki N."/>
            <person name="Veneault-Fourrey C."/>
            <person name="LaButti K."/>
            <person name="Lindquist E.A."/>
            <person name="Lipzen A."/>
            <person name="Lundell T."/>
            <person name="Morin E."/>
            <person name="Murat C."/>
            <person name="Sun H."/>
            <person name="Tunlid A."/>
            <person name="Henrissat B."/>
            <person name="Grigoriev I.V."/>
            <person name="Hibbett D.S."/>
            <person name="Martin F."/>
            <person name="Nordberg H.P."/>
            <person name="Cantor M.N."/>
            <person name="Hua S.X."/>
        </authorList>
    </citation>
    <scope>NUCLEOTIDE SEQUENCE [LARGE SCALE GENOMIC DNA]</scope>
    <source>
        <strain evidence="13 14">MAFF 305830</strain>
    </source>
</reference>
<evidence type="ECO:0000259" key="12">
    <source>
        <dbReference type="SMART" id="SM00485"/>
    </source>
</evidence>
<dbReference type="HOGENOM" id="CLU_008978_3_0_1"/>
<dbReference type="InterPro" id="IPR036279">
    <property type="entry name" value="5-3_exonuclease_C_sf"/>
</dbReference>
<dbReference type="CDD" id="cd09857">
    <property type="entry name" value="PIN_EXO1"/>
    <property type="match status" value="1"/>
</dbReference>
<dbReference type="InterPro" id="IPR019974">
    <property type="entry name" value="XPG_CS"/>
</dbReference>
<feature type="region of interest" description="Disordered" evidence="10">
    <location>
        <begin position="86"/>
        <end position="109"/>
    </location>
</feature>
<evidence type="ECO:0000313" key="14">
    <source>
        <dbReference type="Proteomes" id="UP000054097"/>
    </source>
</evidence>
<dbReference type="Gene3D" id="3.40.50.1010">
    <property type="entry name" value="5'-nuclease"/>
    <property type="match status" value="1"/>
</dbReference>
<organism evidence="13 14">
    <name type="scientific">Serendipita vermifera MAFF 305830</name>
    <dbReference type="NCBI Taxonomy" id="933852"/>
    <lineage>
        <taxon>Eukaryota</taxon>
        <taxon>Fungi</taxon>
        <taxon>Dikarya</taxon>
        <taxon>Basidiomycota</taxon>
        <taxon>Agaricomycotina</taxon>
        <taxon>Agaricomycetes</taxon>
        <taxon>Sebacinales</taxon>
        <taxon>Serendipitaceae</taxon>
        <taxon>Serendipita</taxon>
    </lineage>
</organism>
<dbReference type="OrthoDB" id="26491at2759"/>
<keyword evidence="4" id="KW-0479">Metal-binding</keyword>
<evidence type="ECO:0000256" key="4">
    <source>
        <dbReference type="ARBA" id="ARBA00022723"/>
    </source>
</evidence>
<feature type="domain" description="XPG-I" evidence="11">
    <location>
        <begin position="138"/>
        <end position="207"/>
    </location>
</feature>
<dbReference type="PANTHER" id="PTHR11081">
    <property type="entry name" value="FLAP ENDONUCLEASE FAMILY MEMBER"/>
    <property type="match status" value="1"/>
</dbReference>
<dbReference type="Pfam" id="PF00752">
    <property type="entry name" value="XPG_N"/>
    <property type="match status" value="1"/>
</dbReference>
<dbReference type="FunFam" id="1.10.150.20:FF:000011">
    <property type="entry name" value="exonuclease 1"/>
    <property type="match status" value="1"/>
</dbReference>
<keyword evidence="3" id="KW-0540">Nuclease</keyword>
<dbReference type="GO" id="GO:0008409">
    <property type="term" value="F:5'-3' exonuclease activity"/>
    <property type="evidence" value="ECO:0007669"/>
    <property type="project" value="UniProtKB-ARBA"/>
</dbReference>
<proteinExistence type="predicted"/>
<dbReference type="SUPFAM" id="SSF47807">
    <property type="entry name" value="5' to 3' exonuclease, C-terminal subdomain"/>
    <property type="match status" value="1"/>
</dbReference>
<evidence type="ECO:0000256" key="8">
    <source>
        <dbReference type="ARBA" id="ARBA00023204"/>
    </source>
</evidence>
<dbReference type="GO" id="GO:0005634">
    <property type="term" value="C:nucleus"/>
    <property type="evidence" value="ECO:0007669"/>
    <property type="project" value="UniProtKB-SubCell"/>
</dbReference>
<keyword evidence="7" id="KW-0460">Magnesium</keyword>
<dbReference type="InterPro" id="IPR006085">
    <property type="entry name" value="XPG_DNA_repair_N"/>
</dbReference>
<name>A0A0C3AB11_SERVB</name>
<dbReference type="InterPro" id="IPR008918">
    <property type="entry name" value="HhH2"/>
</dbReference>
<dbReference type="InterPro" id="IPR029060">
    <property type="entry name" value="PIN-like_dom_sf"/>
</dbReference>
<evidence type="ECO:0000256" key="9">
    <source>
        <dbReference type="ARBA" id="ARBA00023242"/>
    </source>
</evidence>
<dbReference type="SUPFAM" id="SSF88723">
    <property type="entry name" value="PIN domain-like"/>
    <property type="match status" value="1"/>
</dbReference>
<dbReference type="PANTHER" id="PTHR11081:SF65">
    <property type="entry name" value="DNA DAMAGE-INDUCIBLE PROTEIN DIN7-RELATED"/>
    <property type="match status" value="1"/>
</dbReference>
<dbReference type="GO" id="GO:0046872">
    <property type="term" value="F:metal ion binding"/>
    <property type="evidence" value="ECO:0007669"/>
    <property type="project" value="UniProtKB-KW"/>
</dbReference>
<dbReference type="GO" id="GO:0003677">
    <property type="term" value="F:DNA binding"/>
    <property type="evidence" value="ECO:0007669"/>
    <property type="project" value="InterPro"/>
</dbReference>
<feature type="domain" description="XPG N-terminal" evidence="12">
    <location>
        <begin position="1"/>
        <end position="99"/>
    </location>
</feature>
<evidence type="ECO:0000256" key="7">
    <source>
        <dbReference type="ARBA" id="ARBA00022842"/>
    </source>
</evidence>
<accession>A0A0C3AB11</accession>
<keyword evidence="5" id="KW-0227">DNA damage</keyword>
<evidence type="ECO:0000256" key="2">
    <source>
        <dbReference type="ARBA" id="ARBA00004123"/>
    </source>
</evidence>
<dbReference type="PRINTS" id="PR00853">
    <property type="entry name" value="XPGRADSUPER"/>
</dbReference>
<dbReference type="SMART" id="SM00279">
    <property type="entry name" value="HhH2"/>
    <property type="match status" value="1"/>
</dbReference>
<comment type="subcellular location">
    <subcellularLocation>
        <location evidence="2">Nucleus</location>
    </subcellularLocation>
</comment>
<evidence type="ECO:0000256" key="6">
    <source>
        <dbReference type="ARBA" id="ARBA00022801"/>
    </source>
</evidence>
<dbReference type="InterPro" id="IPR006086">
    <property type="entry name" value="XPG-I_dom"/>
</dbReference>
<dbReference type="SMART" id="SM00485">
    <property type="entry name" value="XPGN"/>
    <property type="match status" value="1"/>
</dbReference>
<dbReference type="GO" id="GO:0006281">
    <property type="term" value="P:DNA repair"/>
    <property type="evidence" value="ECO:0007669"/>
    <property type="project" value="UniProtKB-KW"/>
</dbReference>
<dbReference type="SMART" id="SM00484">
    <property type="entry name" value="XPGI"/>
    <property type="match status" value="1"/>
</dbReference>
<sequence length="315" mass="35638">MGISGLLPLLKSIQQQKHLSELSGKTLAVDGYVWLHKGAYGCATELVTGKPTTRYVDYAMHRIRLMRHHGIEPYIVFDGGPLPAKQGTEVERRKRREESQAKARQLASEGRHAEARELYVKCVDVSPRHAYQLIKALRAESVQYVVAPYEADAQLAFLERSGIVDGILTEDSDLLVFGCQNVYFKLDASTYTLTHISRSRFSQVKDINLSLWTDTEFRHMAMLSGCDYLEGLKGIGVRTANKLLRKYKSLERTLKFIALENGAIKIPKGYLETFLLAELAFLFQRVYDPSTKQLVHLAGQAPDDWTEEKDRFVGP</sequence>
<dbReference type="STRING" id="933852.A0A0C3AB11"/>
<gene>
    <name evidence="13" type="ORF">M408DRAFT_79960</name>
</gene>
<dbReference type="Gene3D" id="1.10.150.20">
    <property type="entry name" value="5' to 3' exonuclease, C-terminal subdomain"/>
    <property type="match status" value="1"/>
</dbReference>
<dbReference type="InterPro" id="IPR044752">
    <property type="entry name" value="PIN-like_EXO1"/>
</dbReference>
<dbReference type="CDD" id="cd09901">
    <property type="entry name" value="H3TH_FEN1-like"/>
    <property type="match status" value="1"/>
</dbReference>
<dbReference type="PROSITE" id="PS00841">
    <property type="entry name" value="XPG_1"/>
    <property type="match status" value="1"/>
</dbReference>